<feature type="transmembrane region" description="Helical" evidence="9">
    <location>
        <begin position="99"/>
        <end position="117"/>
    </location>
</feature>
<keyword evidence="6 9" id="KW-1133">Transmembrane helix</keyword>
<evidence type="ECO:0000256" key="8">
    <source>
        <dbReference type="SAM" id="MobiDB-lite"/>
    </source>
</evidence>
<feature type="transmembrane region" description="Helical" evidence="9">
    <location>
        <begin position="255"/>
        <end position="272"/>
    </location>
</feature>
<evidence type="ECO:0000256" key="5">
    <source>
        <dbReference type="ARBA" id="ARBA00022692"/>
    </source>
</evidence>
<dbReference type="GO" id="GO:0000506">
    <property type="term" value="C:glycosylphosphatidylinositol-N-acetylglucosaminyltransferase (GPI-GnT) complex"/>
    <property type="evidence" value="ECO:0007669"/>
    <property type="project" value="TreeGrafter"/>
</dbReference>
<dbReference type="GO" id="GO:0016757">
    <property type="term" value="F:glycosyltransferase activity"/>
    <property type="evidence" value="ECO:0007669"/>
    <property type="project" value="UniProtKB-KW"/>
</dbReference>
<evidence type="ECO:0000256" key="4">
    <source>
        <dbReference type="ARBA" id="ARBA00022502"/>
    </source>
</evidence>
<keyword evidence="10" id="KW-0808">Transferase</keyword>
<organism evidence="10 11">
    <name type="scientific">Papiliotrema laurentii</name>
    <name type="common">Cryptococcus laurentii</name>
    <dbReference type="NCBI Taxonomy" id="5418"/>
    <lineage>
        <taxon>Eukaryota</taxon>
        <taxon>Fungi</taxon>
        <taxon>Dikarya</taxon>
        <taxon>Basidiomycota</taxon>
        <taxon>Agaricomycotina</taxon>
        <taxon>Tremellomycetes</taxon>
        <taxon>Tremellales</taxon>
        <taxon>Rhynchogastremaceae</taxon>
        <taxon>Papiliotrema</taxon>
    </lineage>
</organism>
<accession>A0AAD9CUK0</accession>
<reference evidence="10" key="1">
    <citation type="submission" date="2023-02" db="EMBL/GenBank/DDBJ databases">
        <title>Identification and recombinant expression of a fungal hydrolase from Papiliotrema laurentii that hydrolyzes apple cutin and clears colloidal polyester polyurethane.</title>
        <authorList>
            <consortium name="DOE Joint Genome Institute"/>
            <person name="Roman V.A."/>
            <person name="Bojanowski C."/>
            <person name="Crable B.R."/>
            <person name="Wagner D.N."/>
            <person name="Hung C.S."/>
            <person name="Nadeau L.J."/>
            <person name="Schratz L."/>
            <person name="Haridas S."/>
            <person name="Pangilinan J."/>
            <person name="Lipzen A."/>
            <person name="Na H."/>
            <person name="Yan M."/>
            <person name="Ng V."/>
            <person name="Grigoriev I.V."/>
            <person name="Spatafora J.W."/>
            <person name="Barlow D."/>
            <person name="Biffinger J."/>
            <person name="Kelley-Loughnane N."/>
            <person name="Varaljay V.A."/>
            <person name="Crookes-Goodson W.J."/>
        </authorList>
    </citation>
    <scope>NUCLEOTIDE SEQUENCE</scope>
    <source>
        <strain evidence="10">5307AH</strain>
    </source>
</reference>
<keyword evidence="5 9" id="KW-0812">Transmembrane</keyword>
<protein>
    <submittedName>
        <fullName evidence="10">Phosphatidylinositol N-acetylglucosaminyltransferase subunit C</fullName>
    </submittedName>
</protein>
<dbReference type="PIRSF" id="PIRSF016104">
    <property type="entry name" value="GPI2"/>
    <property type="match status" value="1"/>
</dbReference>
<keyword evidence="7 9" id="KW-0472">Membrane</keyword>
<name>A0AAD9CUK0_PAPLA</name>
<feature type="compositionally biased region" description="Pro residues" evidence="8">
    <location>
        <begin position="1"/>
        <end position="15"/>
    </location>
</feature>
<dbReference type="Pfam" id="PF06432">
    <property type="entry name" value="GPI2"/>
    <property type="match status" value="1"/>
</dbReference>
<evidence type="ECO:0000256" key="1">
    <source>
        <dbReference type="ARBA" id="ARBA00004141"/>
    </source>
</evidence>
<keyword evidence="11" id="KW-1185">Reference proteome</keyword>
<comment type="pathway">
    <text evidence="2">Glycolipid biosynthesis; glycosylphosphatidylinositol-anchor biosynthesis.</text>
</comment>
<evidence type="ECO:0000256" key="6">
    <source>
        <dbReference type="ARBA" id="ARBA00022989"/>
    </source>
</evidence>
<comment type="subcellular location">
    <subcellularLocation>
        <location evidence="1">Membrane</location>
        <topology evidence="1">Multi-pass membrane protein</topology>
    </subcellularLocation>
</comment>
<keyword evidence="4" id="KW-0337">GPI-anchor biosynthesis</keyword>
<dbReference type="PANTHER" id="PTHR12982">
    <property type="entry name" value="PHOSPHATIDYLINOSITOL GLYCAN, CLASS C"/>
    <property type="match status" value="1"/>
</dbReference>
<sequence>MTPTRPPPPLPPCPLAPRRDSCTPPMDLTEEWDKVLWRKQPFPDNHVPASFLSELNDMPPRPRPDITALMLAALPISQHVATIALFLGVFHSLLAGRIAAAQVGWVCVALGLAGYIVHAYGWGRDPRAEAAQQDALIPPPTPFRQLILPPLLLALLSPVLASLTSATTSDSIWPLAGLLFFVHLLLADFSTGRDSRRRRRWQLRKMQEERKRRGSVSEAAMQRFVVEEKSLTSSLSLTSALSGSIVLASRLPTTSHVFSLLLLAVLLFAGWPRIAKGVRESGQVFSISLTCSMALLAVSFFPAASQSGSGGSDGPTMIFLSVLVLVNVGGPGALWWAWRWKTHRAGRWDAATVTLKRRETRGQRG</sequence>
<feature type="region of interest" description="Disordered" evidence="8">
    <location>
        <begin position="1"/>
        <end position="25"/>
    </location>
</feature>
<evidence type="ECO:0000313" key="11">
    <source>
        <dbReference type="Proteomes" id="UP001182556"/>
    </source>
</evidence>
<gene>
    <name evidence="10" type="ORF">DB88DRAFT_501068</name>
</gene>
<feature type="transmembrane region" description="Helical" evidence="9">
    <location>
        <begin position="284"/>
        <end position="304"/>
    </location>
</feature>
<dbReference type="InterPro" id="IPR009450">
    <property type="entry name" value="Plno_GlcNAc_GPI2"/>
</dbReference>
<keyword evidence="10" id="KW-0328">Glycosyltransferase</keyword>
<evidence type="ECO:0000256" key="7">
    <source>
        <dbReference type="ARBA" id="ARBA00023136"/>
    </source>
</evidence>
<evidence type="ECO:0000256" key="3">
    <source>
        <dbReference type="ARBA" id="ARBA00008321"/>
    </source>
</evidence>
<comment type="similarity">
    <text evidence="3">Belongs to the PIGC family.</text>
</comment>
<evidence type="ECO:0000313" key="10">
    <source>
        <dbReference type="EMBL" id="KAK1920790.1"/>
    </source>
</evidence>
<dbReference type="AlphaFoldDB" id="A0AAD9CUK0"/>
<feature type="transmembrane region" description="Helical" evidence="9">
    <location>
        <begin position="68"/>
        <end position="93"/>
    </location>
</feature>
<proteinExistence type="inferred from homology"/>
<dbReference type="GO" id="GO:0006506">
    <property type="term" value="P:GPI anchor biosynthetic process"/>
    <property type="evidence" value="ECO:0007669"/>
    <property type="project" value="UniProtKB-KW"/>
</dbReference>
<evidence type="ECO:0000256" key="9">
    <source>
        <dbReference type="SAM" id="Phobius"/>
    </source>
</evidence>
<dbReference type="Proteomes" id="UP001182556">
    <property type="component" value="Unassembled WGS sequence"/>
</dbReference>
<feature type="transmembrane region" description="Helical" evidence="9">
    <location>
        <begin position="316"/>
        <end position="338"/>
    </location>
</feature>
<dbReference type="PANTHER" id="PTHR12982:SF0">
    <property type="entry name" value="PHOSPHATIDYLINOSITOL N-ACETYLGLUCOSAMINYLTRANSFERASE SUBUNIT C"/>
    <property type="match status" value="1"/>
</dbReference>
<dbReference type="EMBL" id="JAODAN010000012">
    <property type="protein sequence ID" value="KAK1920790.1"/>
    <property type="molecule type" value="Genomic_DNA"/>
</dbReference>
<evidence type="ECO:0000256" key="2">
    <source>
        <dbReference type="ARBA" id="ARBA00004687"/>
    </source>
</evidence>
<feature type="transmembrane region" description="Helical" evidence="9">
    <location>
        <begin position="146"/>
        <end position="166"/>
    </location>
</feature>
<comment type="caution">
    <text evidence="10">The sequence shown here is derived from an EMBL/GenBank/DDBJ whole genome shotgun (WGS) entry which is preliminary data.</text>
</comment>
<feature type="transmembrane region" description="Helical" evidence="9">
    <location>
        <begin position="172"/>
        <end position="190"/>
    </location>
</feature>